<comment type="caution">
    <text evidence="2">The sequence shown here is derived from an EMBL/GenBank/DDBJ whole genome shotgun (WGS) entry which is preliminary data.</text>
</comment>
<dbReference type="RefSeq" id="WP_289366213.1">
    <property type="nucleotide sequence ID" value="NZ_JAUCBP010000011.1"/>
</dbReference>
<dbReference type="Pfam" id="PF11067">
    <property type="entry name" value="DUF2868"/>
    <property type="match status" value="1"/>
</dbReference>
<accession>A0ABT7SZH2</accession>
<organism evidence="2 3">
    <name type="scientific">Alteromonas arenosi</name>
    <dbReference type="NCBI Taxonomy" id="3055817"/>
    <lineage>
        <taxon>Bacteria</taxon>
        <taxon>Pseudomonadati</taxon>
        <taxon>Pseudomonadota</taxon>
        <taxon>Gammaproteobacteria</taxon>
        <taxon>Alteromonadales</taxon>
        <taxon>Alteromonadaceae</taxon>
        <taxon>Alteromonas/Salinimonas group</taxon>
        <taxon>Alteromonas</taxon>
    </lineage>
</organism>
<feature type="transmembrane region" description="Helical" evidence="1">
    <location>
        <begin position="98"/>
        <end position="123"/>
    </location>
</feature>
<feature type="transmembrane region" description="Helical" evidence="1">
    <location>
        <begin position="38"/>
        <end position="61"/>
    </location>
</feature>
<sequence length="354" mass="39751">MTNTATQISKPILFLSAALGFLLTLAVMNGDASGRVNLLYLLLIFVAVPLFGALLSIVGLLSRDGINSAKLVKALPIWTNSQRANMRMLERQQLSKPWYFVQSQAAALAYSIASLAAFIVLLLTTDINFVWRSTLLSADDLLPILRVVAAPWWFWESAQPTMTLLEQTRDSRLLNSMANAQVVGQWWLFVLATQITYAFLLRGILLTCGRMYLATQFAKWRVTHQQQSKLPPSNAAEPTVDLAEPTQVLPTEYVLLNYANLPLEITKTLGLGNAKAIDLEQRYNTAVVVLVKAWEPPLGELHDFMRLNHGVLCPVYYRHEAALPIPAQYLDEWRRFTLQAPNWQLYLAPQGIVQ</sequence>
<keyword evidence="3" id="KW-1185">Reference proteome</keyword>
<evidence type="ECO:0000313" key="3">
    <source>
        <dbReference type="Proteomes" id="UP001234343"/>
    </source>
</evidence>
<evidence type="ECO:0000256" key="1">
    <source>
        <dbReference type="SAM" id="Phobius"/>
    </source>
</evidence>
<keyword evidence="1" id="KW-1133">Transmembrane helix</keyword>
<gene>
    <name evidence="2" type="ORF">QTP81_13415</name>
</gene>
<dbReference type="EMBL" id="JAUCBP010000011">
    <property type="protein sequence ID" value="MDM7861593.1"/>
    <property type="molecule type" value="Genomic_DNA"/>
</dbReference>
<dbReference type="Proteomes" id="UP001234343">
    <property type="component" value="Unassembled WGS sequence"/>
</dbReference>
<keyword evidence="1" id="KW-0472">Membrane</keyword>
<name>A0ABT7SZH2_9ALTE</name>
<dbReference type="InterPro" id="IPR021296">
    <property type="entry name" value="DUF2868"/>
</dbReference>
<protein>
    <submittedName>
        <fullName evidence="2">DUF2868 domain-containing protein</fullName>
    </submittedName>
</protein>
<reference evidence="2 3" key="1">
    <citation type="submission" date="2023-06" db="EMBL/GenBank/DDBJ databases">
        <title>Alteromonas sp. ASW11-36 isolated from intertidal sand.</title>
        <authorList>
            <person name="Li Y."/>
        </authorList>
    </citation>
    <scope>NUCLEOTIDE SEQUENCE [LARGE SCALE GENOMIC DNA]</scope>
    <source>
        <strain evidence="2 3">ASW11-36</strain>
    </source>
</reference>
<feature type="transmembrane region" description="Helical" evidence="1">
    <location>
        <begin position="186"/>
        <end position="205"/>
    </location>
</feature>
<keyword evidence="1" id="KW-0812">Transmembrane</keyword>
<proteinExistence type="predicted"/>
<evidence type="ECO:0000313" key="2">
    <source>
        <dbReference type="EMBL" id="MDM7861593.1"/>
    </source>
</evidence>